<sequence>MDNSKGIQTYASITKKGNVPLYEKTRIIIKNEKDHKVRHVSVIGWITGEESKQAKILSIGSSDLKLGCMLKEYDEQWEIRAEEINRQARRYSNKPRDGLEEKNIVC</sequence>
<protein>
    <submittedName>
        <fullName evidence="1">Uncharacterized protein</fullName>
    </submittedName>
</protein>
<organism evidence="1 2">
    <name type="scientific">Smittium culicis</name>
    <dbReference type="NCBI Taxonomy" id="133412"/>
    <lineage>
        <taxon>Eukaryota</taxon>
        <taxon>Fungi</taxon>
        <taxon>Fungi incertae sedis</taxon>
        <taxon>Zoopagomycota</taxon>
        <taxon>Kickxellomycotina</taxon>
        <taxon>Harpellomycetes</taxon>
        <taxon>Harpellales</taxon>
        <taxon>Legeriomycetaceae</taxon>
        <taxon>Smittium</taxon>
    </lineage>
</organism>
<proteinExistence type="predicted"/>
<name>A0A1R1YAU9_9FUNG</name>
<dbReference type="EMBL" id="LSSN01000431">
    <property type="protein sequence ID" value="OMJ23998.1"/>
    <property type="molecule type" value="Genomic_DNA"/>
</dbReference>
<keyword evidence="2" id="KW-1185">Reference proteome</keyword>
<evidence type="ECO:0000313" key="1">
    <source>
        <dbReference type="EMBL" id="OMJ23998.1"/>
    </source>
</evidence>
<comment type="caution">
    <text evidence="1">The sequence shown here is derived from an EMBL/GenBank/DDBJ whole genome shotgun (WGS) entry which is preliminary data.</text>
</comment>
<accession>A0A1R1YAU9</accession>
<evidence type="ECO:0000313" key="2">
    <source>
        <dbReference type="Proteomes" id="UP000187283"/>
    </source>
</evidence>
<reference evidence="1 2" key="1">
    <citation type="submission" date="2017-01" db="EMBL/GenBank/DDBJ databases">
        <authorList>
            <person name="Mah S.A."/>
            <person name="Swanson W.J."/>
            <person name="Moy G.W."/>
            <person name="Vacquier V.D."/>
        </authorList>
    </citation>
    <scope>NUCLEOTIDE SEQUENCE [LARGE SCALE GENOMIC DNA]</scope>
    <source>
        <strain evidence="1 2">GSMNP</strain>
    </source>
</reference>
<dbReference type="AlphaFoldDB" id="A0A1R1YAU9"/>
<gene>
    <name evidence="1" type="ORF">AYI70_g1881</name>
</gene>
<dbReference type="Proteomes" id="UP000187283">
    <property type="component" value="Unassembled WGS sequence"/>
</dbReference>